<dbReference type="PANTHER" id="PTHR41390:SF1">
    <property type="entry name" value="NADH-UBIQUINONE OXIDOREDUCTASE 213 KDA SUBUNIT"/>
    <property type="match status" value="1"/>
</dbReference>
<name>A0A175VXR9_9PEZI</name>
<feature type="compositionally biased region" description="Polar residues" evidence="1">
    <location>
        <begin position="17"/>
        <end position="39"/>
    </location>
</feature>
<evidence type="ECO:0000256" key="1">
    <source>
        <dbReference type="SAM" id="MobiDB-lite"/>
    </source>
</evidence>
<sequence length="242" mass="25802">MKRIVLHNTDDEDARNRTATPAATESRTTAPAPSGRQQPLPSELIDIVIPSLKVGAVAGACGLFAGAAAGIVRSAPTVFFSLITGGQWFTLATSYYGARQVVLNRFGGEGVAAPTDKVKASTVAGGVAGTFGGFLRGPRNVLPGALMFSLFGAGGQAVANWRAARAANAPPTSSKGFWARWSPFTRLSDRDYEKILEERLLRVEVDIAMIDDHIKELRESEKQMKKESVGSERSDPASPNRD</sequence>
<comment type="caution">
    <text evidence="2">The sequence shown here is derived from an EMBL/GenBank/DDBJ whole genome shotgun (WGS) entry which is preliminary data.</text>
</comment>
<dbReference type="Proteomes" id="UP000078237">
    <property type="component" value="Unassembled WGS sequence"/>
</dbReference>
<proteinExistence type="predicted"/>
<evidence type="ECO:0000313" key="3">
    <source>
        <dbReference type="Proteomes" id="UP000078237"/>
    </source>
</evidence>
<feature type="region of interest" description="Disordered" evidence="1">
    <location>
        <begin position="1"/>
        <end position="39"/>
    </location>
</feature>
<protein>
    <submittedName>
        <fullName evidence="2">Uncharacterized protein</fullName>
    </submittedName>
</protein>
<dbReference type="AlphaFoldDB" id="A0A175VXR9"/>
<dbReference type="EMBL" id="LCTW02000248">
    <property type="protein sequence ID" value="KXX75790.1"/>
    <property type="molecule type" value="Genomic_DNA"/>
</dbReference>
<dbReference type="PANTHER" id="PTHR41390">
    <property type="entry name" value="CHROMOSOME 7, WHOLE GENOME SHOTGUN SEQUENCE"/>
    <property type="match status" value="1"/>
</dbReference>
<keyword evidence="3" id="KW-1185">Reference proteome</keyword>
<dbReference type="OrthoDB" id="5565730at2759"/>
<evidence type="ECO:0000313" key="2">
    <source>
        <dbReference type="EMBL" id="KXX75790.1"/>
    </source>
</evidence>
<dbReference type="VEuPathDB" id="FungiDB:MMYC01_207780"/>
<organism evidence="2 3">
    <name type="scientific">Madurella mycetomatis</name>
    <dbReference type="NCBI Taxonomy" id="100816"/>
    <lineage>
        <taxon>Eukaryota</taxon>
        <taxon>Fungi</taxon>
        <taxon>Dikarya</taxon>
        <taxon>Ascomycota</taxon>
        <taxon>Pezizomycotina</taxon>
        <taxon>Sordariomycetes</taxon>
        <taxon>Sordariomycetidae</taxon>
        <taxon>Sordariales</taxon>
        <taxon>Sordariales incertae sedis</taxon>
        <taxon>Madurella</taxon>
    </lineage>
</organism>
<feature type="region of interest" description="Disordered" evidence="1">
    <location>
        <begin position="218"/>
        <end position="242"/>
    </location>
</feature>
<gene>
    <name evidence="2" type="ORF">MMYC01_207780</name>
</gene>
<dbReference type="STRING" id="100816.A0A175VXR9"/>
<accession>A0A175VXR9</accession>
<reference evidence="2 3" key="1">
    <citation type="journal article" date="2016" name="Genome Announc.">
        <title>Genome Sequence of Madurella mycetomatis mm55, Isolated from a Human Mycetoma Case in Sudan.</title>
        <authorList>
            <person name="Smit S."/>
            <person name="Derks M.F."/>
            <person name="Bervoets S."/>
            <person name="Fahal A."/>
            <person name="van Leeuwen W."/>
            <person name="van Belkum A."/>
            <person name="van de Sande W.W."/>
        </authorList>
    </citation>
    <scope>NUCLEOTIDE SEQUENCE [LARGE SCALE GENOMIC DNA]</scope>
    <source>
        <strain evidence="3">mm55</strain>
    </source>
</reference>